<comment type="caution">
    <text evidence="5">The sequence shown here is derived from an EMBL/GenBank/DDBJ whole genome shotgun (WGS) entry which is preliminary data.</text>
</comment>
<keyword evidence="6" id="KW-1185">Reference proteome</keyword>
<dbReference type="InterPro" id="IPR009057">
    <property type="entry name" value="Homeodomain-like_sf"/>
</dbReference>
<dbReference type="PANTHER" id="PTHR43280">
    <property type="entry name" value="ARAC-FAMILY TRANSCRIPTIONAL REGULATOR"/>
    <property type="match status" value="1"/>
</dbReference>
<protein>
    <submittedName>
        <fullName evidence="5">Helix-turn-helix domain-containing protein</fullName>
    </submittedName>
</protein>
<dbReference type="EMBL" id="SIXF01000009">
    <property type="protein sequence ID" value="TBO42150.1"/>
    <property type="molecule type" value="Genomic_DNA"/>
</dbReference>
<gene>
    <name evidence="5" type="ORF">EYS08_11515</name>
</gene>
<name>A0A4Q9HCM6_9SPHI</name>
<dbReference type="SMART" id="SM00342">
    <property type="entry name" value="HTH_ARAC"/>
    <property type="match status" value="1"/>
</dbReference>
<dbReference type="GO" id="GO:0003700">
    <property type="term" value="F:DNA-binding transcription factor activity"/>
    <property type="evidence" value="ECO:0007669"/>
    <property type="project" value="InterPro"/>
</dbReference>
<evidence type="ECO:0000313" key="5">
    <source>
        <dbReference type="EMBL" id="TBO42150.1"/>
    </source>
</evidence>
<proteinExistence type="predicted"/>
<dbReference type="Pfam" id="PF00027">
    <property type="entry name" value="cNMP_binding"/>
    <property type="match status" value="1"/>
</dbReference>
<dbReference type="PANTHER" id="PTHR43280:SF29">
    <property type="entry name" value="ARAC-FAMILY TRANSCRIPTIONAL REGULATOR"/>
    <property type="match status" value="1"/>
</dbReference>
<dbReference type="PROSITE" id="PS01124">
    <property type="entry name" value="HTH_ARAC_FAMILY_2"/>
    <property type="match status" value="1"/>
</dbReference>
<dbReference type="Gene3D" id="1.10.10.60">
    <property type="entry name" value="Homeodomain-like"/>
    <property type="match status" value="2"/>
</dbReference>
<keyword evidence="2" id="KW-0238">DNA-binding</keyword>
<keyword evidence="1" id="KW-0805">Transcription regulation</keyword>
<sequence>MPKHLQYNKAESEEVGYVLNVLSSIHAVDAKLKEEFEKHLVTLRIKKDQILFNENEVCEYIYFIVKGALMGCTTHNKQKITTYISVENDFVSSISGLHGSGYSQEYVVAVEDTHLLAMRNDELNRLFSHHFELNYIFRVVLEKYYKDAQQRAHIIRVGNAKERYLYFAKTNPGYLDRLPLALVASLLNVKASTLLSIRKNFSGKDKNKELEEWGQKLESHINKHQSFRHKDVRLQSLAKEIGLSGHKLSIVLNSYFNKSFIDYINQYRVNWIKGSIRNPDIMQNFTLEALAYSAGFSSRSAFYSAFKKLVGMSPVEYSKTLNQEKRSLNVSVTERCS</sequence>
<dbReference type="InterPro" id="IPR018060">
    <property type="entry name" value="HTH_AraC"/>
</dbReference>
<dbReference type="OrthoDB" id="792939at2"/>
<reference evidence="5 6" key="1">
    <citation type="submission" date="2019-02" db="EMBL/GenBank/DDBJ databases">
        <title>Pedobacter kyonggii whole genome sequence analysis.</title>
        <authorList>
            <person name="Dahal R.H."/>
        </authorList>
    </citation>
    <scope>NUCLEOTIDE SEQUENCE [LARGE SCALE GENOMIC DNA]</scope>
    <source>
        <strain evidence="5 6">K-4-11-1</strain>
    </source>
</reference>
<evidence type="ECO:0000256" key="2">
    <source>
        <dbReference type="ARBA" id="ARBA00023125"/>
    </source>
</evidence>
<dbReference type="Pfam" id="PF12833">
    <property type="entry name" value="HTH_18"/>
    <property type="match status" value="1"/>
</dbReference>
<dbReference type="RefSeq" id="WP_131030172.1">
    <property type="nucleotide sequence ID" value="NZ_SIXF01000009.1"/>
</dbReference>
<evidence type="ECO:0000256" key="3">
    <source>
        <dbReference type="ARBA" id="ARBA00023163"/>
    </source>
</evidence>
<dbReference type="SUPFAM" id="SSF51206">
    <property type="entry name" value="cAMP-binding domain-like"/>
    <property type="match status" value="1"/>
</dbReference>
<dbReference type="InterPro" id="IPR018490">
    <property type="entry name" value="cNMP-bd_dom_sf"/>
</dbReference>
<organism evidence="5 6">
    <name type="scientific">Pedobacter kyonggii</name>
    <dbReference type="NCBI Taxonomy" id="1926871"/>
    <lineage>
        <taxon>Bacteria</taxon>
        <taxon>Pseudomonadati</taxon>
        <taxon>Bacteroidota</taxon>
        <taxon>Sphingobacteriia</taxon>
        <taxon>Sphingobacteriales</taxon>
        <taxon>Sphingobacteriaceae</taxon>
        <taxon>Pedobacter</taxon>
    </lineage>
</organism>
<evidence type="ECO:0000256" key="1">
    <source>
        <dbReference type="ARBA" id="ARBA00023015"/>
    </source>
</evidence>
<dbReference type="AlphaFoldDB" id="A0A4Q9HCM6"/>
<feature type="domain" description="HTH araC/xylS-type" evidence="4">
    <location>
        <begin position="215"/>
        <end position="320"/>
    </location>
</feature>
<dbReference type="Gene3D" id="2.60.120.10">
    <property type="entry name" value="Jelly Rolls"/>
    <property type="match status" value="1"/>
</dbReference>
<dbReference type="InterPro" id="IPR000595">
    <property type="entry name" value="cNMP-bd_dom"/>
</dbReference>
<evidence type="ECO:0000259" key="4">
    <source>
        <dbReference type="PROSITE" id="PS01124"/>
    </source>
</evidence>
<dbReference type="GO" id="GO:0043565">
    <property type="term" value="F:sequence-specific DNA binding"/>
    <property type="evidence" value="ECO:0007669"/>
    <property type="project" value="InterPro"/>
</dbReference>
<accession>A0A4Q9HCM6</accession>
<dbReference type="CDD" id="cd00038">
    <property type="entry name" value="CAP_ED"/>
    <property type="match status" value="1"/>
</dbReference>
<dbReference type="InterPro" id="IPR014710">
    <property type="entry name" value="RmlC-like_jellyroll"/>
</dbReference>
<keyword evidence="3" id="KW-0804">Transcription</keyword>
<dbReference type="SUPFAM" id="SSF46689">
    <property type="entry name" value="Homeodomain-like"/>
    <property type="match status" value="1"/>
</dbReference>
<dbReference type="Proteomes" id="UP000291819">
    <property type="component" value="Unassembled WGS sequence"/>
</dbReference>
<evidence type="ECO:0000313" key="6">
    <source>
        <dbReference type="Proteomes" id="UP000291819"/>
    </source>
</evidence>